<comment type="caution">
    <text evidence="1">The sequence shown here is derived from an EMBL/GenBank/DDBJ whole genome shotgun (WGS) entry which is preliminary data.</text>
</comment>
<dbReference type="RefSeq" id="XP_060295810.1">
    <property type="nucleotide sequence ID" value="XM_060434125.1"/>
</dbReference>
<dbReference type="AlphaFoldDB" id="A0AA40AJJ6"/>
<accession>A0AA40AJJ6</accession>
<proteinExistence type="predicted"/>
<evidence type="ECO:0000313" key="1">
    <source>
        <dbReference type="EMBL" id="KAK0717017.1"/>
    </source>
</evidence>
<dbReference type="Proteomes" id="UP001172101">
    <property type="component" value="Unassembled WGS sequence"/>
</dbReference>
<evidence type="ECO:0000313" key="2">
    <source>
        <dbReference type="Proteomes" id="UP001172101"/>
    </source>
</evidence>
<dbReference type="GeneID" id="85317395"/>
<organism evidence="1 2">
    <name type="scientific">Lasiosphaeria miniovina</name>
    <dbReference type="NCBI Taxonomy" id="1954250"/>
    <lineage>
        <taxon>Eukaryota</taxon>
        <taxon>Fungi</taxon>
        <taxon>Dikarya</taxon>
        <taxon>Ascomycota</taxon>
        <taxon>Pezizomycotina</taxon>
        <taxon>Sordariomycetes</taxon>
        <taxon>Sordariomycetidae</taxon>
        <taxon>Sordariales</taxon>
        <taxon>Lasiosphaeriaceae</taxon>
        <taxon>Lasiosphaeria</taxon>
    </lineage>
</organism>
<dbReference type="EMBL" id="JAUIRO010000004">
    <property type="protein sequence ID" value="KAK0717017.1"/>
    <property type="molecule type" value="Genomic_DNA"/>
</dbReference>
<name>A0AA40AJJ6_9PEZI</name>
<keyword evidence="2" id="KW-1185">Reference proteome</keyword>
<reference evidence="1" key="1">
    <citation type="submission" date="2023-06" db="EMBL/GenBank/DDBJ databases">
        <title>Genome-scale phylogeny and comparative genomics of the fungal order Sordariales.</title>
        <authorList>
            <consortium name="Lawrence Berkeley National Laboratory"/>
            <person name="Hensen N."/>
            <person name="Bonometti L."/>
            <person name="Westerberg I."/>
            <person name="Brannstrom I.O."/>
            <person name="Guillou S."/>
            <person name="Cros-Aarteil S."/>
            <person name="Calhoun S."/>
            <person name="Haridas S."/>
            <person name="Kuo A."/>
            <person name="Mondo S."/>
            <person name="Pangilinan J."/>
            <person name="Riley R."/>
            <person name="LaButti K."/>
            <person name="Andreopoulos B."/>
            <person name="Lipzen A."/>
            <person name="Chen C."/>
            <person name="Yanf M."/>
            <person name="Daum C."/>
            <person name="Ng V."/>
            <person name="Clum A."/>
            <person name="Steindorff A."/>
            <person name="Ohm R."/>
            <person name="Martin F."/>
            <person name="Silar P."/>
            <person name="Natvig D."/>
            <person name="Lalanne C."/>
            <person name="Gautier V."/>
            <person name="Ament-velasquez S.L."/>
            <person name="Kruys A."/>
            <person name="Hutchinson M.I."/>
            <person name="Powell A.J."/>
            <person name="Barry K."/>
            <person name="Miller A.N."/>
            <person name="Grigoriev I.V."/>
            <person name="Debuchy R."/>
            <person name="Gladieux P."/>
            <person name="Thoren M.H."/>
            <person name="Johannesson H."/>
        </authorList>
    </citation>
    <scope>NUCLEOTIDE SEQUENCE</scope>
    <source>
        <strain evidence="1">SMH2392-1A</strain>
    </source>
</reference>
<gene>
    <name evidence="1" type="ORF">B0T26DRAFT_275687</name>
</gene>
<sequence>MAPAAVAMAPGITISLGATVSKGRECHECRLYLWGRFQQKLHFSSRKALKIIGHETVCLNNRVPSQNLQAYFNFSRIGKRTESWEKKLPTSNSNSFFLPNHQPSESYLRPPRLAHHIANFAGTKLSLCLLCLWHKYLGLSFRILGISLNCVLVRLATAALARRYFCFVVLVASAPLRFQHRRFDLRLLLVASALIAQTSVFFREHCCLRT</sequence>
<protein>
    <submittedName>
        <fullName evidence="1">Uncharacterized protein</fullName>
    </submittedName>
</protein>